<dbReference type="SUPFAM" id="SSF46785">
    <property type="entry name" value="Winged helix' DNA-binding domain"/>
    <property type="match status" value="1"/>
</dbReference>
<organism evidence="5 6">
    <name type="scientific">Actinoallomurus vinaceus</name>
    <dbReference type="NCBI Taxonomy" id="1080074"/>
    <lineage>
        <taxon>Bacteria</taxon>
        <taxon>Bacillati</taxon>
        <taxon>Actinomycetota</taxon>
        <taxon>Actinomycetes</taxon>
        <taxon>Streptosporangiales</taxon>
        <taxon>Thermomonosporaceae</taxon>
        <taxon>Actinoallomurus</taxon>
    </lineage>
</organism>
<dbReference type="InterPro" id="IPR036390">
    <property type="entry name" value="WH_DNA-bd_sf"/>
</dbReference>
<keyword evidence="6" id="KW-1185">Reference proteome</keyword>
<evidence type="ECO:0000313" key="5">
    <source>
        <dbReference type="EMBL" id="GAA4634781.1"/>
    </source>
</evidence>
<dbReference type="Proteomes" id="UP001501442">
    <property type="component" value="Unassembled WGS sequence"/>
</dbReference>
<dbReference type="Pfam" id="PF03965">
    <property type="entry name" value="Penicillinase_R"/>
    <property type="match status" value="1"/>
</dbReference>
<comment type="similarity">
    <text evidence="1">Belongs to the BlaI transcriptional regulatory family.</text>
</comment>
<evidence type="ECO:0000256" key="1">
    <source>
        <dbReference type="ARBA" id="ARBA00011046"/>
    </source>
</evidence>
<dbReference type="InterPro" id="IPR036388">
    <property type="entry name" value="WH-like_DNA-bd_sf"/>
</dbReference>
<reference evidence="6" key="1">
    <citation type="journal article" date="2019" name="Int. J. Syst. Evol. Microbiol.">
        <title>The Global Catalogue of Microorganisms (GCM) 10K type strain sequencing project: providing services to taxonomists for standard genome sequencing and annotation.</title>
        <authorList>
            <consortium name="The Broad Institute Genomics Platform"/>
            <consortium name="The Broad Institute Genome Sequencing Center for Infectious Disease"/>
            <person name="Wu L."/>
            <person name="Ma J."/>
        </authorList>
    </citation>
    <scope>NUCLEOTIDE SEQUENCE [LARGE SCALE GENOMIC DNA]</scope>
    <source>
        <strain evidence="6">JCM 17939</strain>
    </source>
</reference>
<evidence type="ECO:0000313" key="6">
    <source>
        <dbReference type="Proteomes" id="UP001501442"/>
    </source>
</evidence>
<evidence type="ECO:0000256" key="2">
    <source>
        <dbReference type="ARBA" id="ARBA00023015"/>
    </source>
</evidence>
<gene>
    <name evidence="5" type="ORF">GCM10023196_077640</name>
</gene>
<evidence type="ECO:0000256" key="4">
    <source>
        <dbReference type="ARBA" id="ARBA00023163"/>
    </source>
</evidence>
<dbReference type="Gene3D" id="1.10.10.10">
    <property type="entry name" value="Winged helix-like DNA-binding domain superfamily/Winged helix DNA-binding domain"/>
    <property type="match status" value="1"/>
</dbReference>
<dbReference type="Gene3D" id="6.10.140.850">
    <property type="match status" value="1"/>
</dbReference>
<sequence length="136" mass="15066">MVRTGEGDGQVAIAGPLERAIMEALWDAQKPLLIRELMEKVNAGSAKRSAYTTVQTVADRLVQKGFLSRTADRNAWRYAPTRSREDHVAQVMAEALAQTTDRGPVLARFVETIDPQDAHRLLVELAQRSAPTEPRS</sequence>
<protein>
    <recommendedName>
        <fullName evidence="7">Transcriptional regulator</fullName>
    </recommendedName>
</protein>
<accession>A0ABP8UKZ2</accession>
<evidence type="ECO:0008006" key="7">
    <source>
        <dbReference type="Google" id="ProtNLM"/>
    </source>
</evidence>
<evidence type="ECO:0000256" key="3">
    <source>
        <dbReference type="ARBA" id="ARBA00023125"/>
    </source>
</evidence>
<dbReference type="EMBL" id="BAABHK010000014">
    <property type="protein sequence ID" value="GAA4634781.1"/>
    <property type="molecule type" value="Genomic_DNA"/>
</dbReference>
<comment type="caution">
    <text evidence="5">The sequence shown here is derived from an EMBL/GenBank/DDBJ whole genome shotgun (WGS) entry which is preliminary data.</text>
</comment>
<keyword evidence="4" id="KW-0804">Transcription</keyword>
<name>A0ABP8UKZ2_9ACTN</name>
<keyword evidence="3" id="KW-0238">DNA-binding</keyword>
<dbReference type="InterPro" id="IPR005650">
    <property type="entry name" value="BlaI_family"/>
</dbReference>
<proteinExistence type="inferred from homology"/>
<keyword evidence="2" id="KW-0805">Transcription regulation</keyword>